<keyword evidence="6 12" id="KW-1133">Transmembrane helix</keyword>
<feature type="compositionally biased region" description="Basic and acidic residues" evidence="11">
    <location>
        <begin position="521"/>
        <end position="536"/>
    </location>
</feature>
<evidence type="ECO:0000256" key="6">
    <source>
        <dbReference type="ARBA" id="ARBA00022989"/>
    </source>
</evidence>
<evidence type="ECO:0000313" key="13">
    <source>
        <dbReference type="EMBL" id="CAK9138237.1"/>
    </source>
</evidence>
<feature type="region of interest" description="Disordered" evidence="11">
    <location>
        <begin position="381"/>
        <end position="486"/>
    </location>
</feature>
<dbReference type="Proteomes" id="UP001642360">
    <property type="component" value="Unassembled WGS sequence"/>
</dbReference>
<dbReference type="PANTHER" id="PTHR32219:SF2">
    <property type="entry name" value="PROTON PUMP-INTERACTOR 1"/>
    <property type="match status" value="1"/>
</dbReference>
<feature type="compositionally biased region" description="Basic and acidic residues" evidence="11">
    <location>
        <begin position="563"/>
        <end position="572"/>
    </location>
</feature>
<keyword evidence="5" id="KW-0256">Endoplasmic reticulum</keyword>
<reference evidence="13 14" key="1">
    <citation type="submission" date="2024-02" db="EMBL/GenBank/DDBJ databases">
        <authorList>
            <person name="Vignale AGUSTIN F."/>
            <person name="Sosa J E."/>
            <person name="Modenutti C."/>
        </authorList>
    </citation>
    <scope>NUCLEOTIDE SEQUENCE [LARGE SCALE GENOMIC DNA]</scope>
</reference>
<feature type="transmembrane region" description="Helical" evidence="12">
    <location>
        <begin position="614"/>
        <end position="636"/>
    </location>
</feature>
<feature type="compositionally biased region" description="Basic and acidic residues" evidence="11">
    <location>
        <begin position="433"/>
        <end position="446"/>
    </location>
</feature>
<evidence type="ECO:0000256" key="8">
    <source>
        <dbReference type="ARBA" id="ARBA00023136"/>
    </source>
</evidence>
<name>A0ABC8R870_9AQUA</name>
<accession>A0ABC8R870</accession>
<evidence type="ECO:0000256" key="7">
    <source>
        <dbReference type="ARBA" id="ARBA00023054"/>
    </source>
</evidence>
<organism evidence="13 14">
    <name type="scientific">Ilex paraguariensis</name>
    <name type="common">yerba mate</name>
    <dbReference type="NCBI Taxonomy" id="185542"/>
    <lineage>
        <taxon>Eukaryota</taxon>
        <taxon>Viridiplantae</taxon>
        <taxon>Streptophyta</taxon>
        <taxon>Embryophyta</taxon>
        <taxon>Tracheophyta</taxon>
        <taxon>Spermatophyta</taxon>
        <taxon>Magnoliopsida</taxon>
        <taxon>eudicotyledons</taxon>
        <taxon>Gunneridae</taxon>
        <taxon>Pentapetalae</taxon>
        <taxon>asterids</taxon>
        <taxon>campanulids</taxon>
        <taxon>Aquifoliales</taxon>
        <taxon>Aquifoliaceae</taxon>
        <taxon>Ilex</taxon>
    </lineage>
</organism>
<dbReference type="GO" id="GO:0005789">
    <property type="term" value="C:endoplasmic reticulum membrane"/>
    <property type="evidence" value="ECO:0007669"/>
    <property type="project" value="UniProtKB-SubCell"/>
</dbReference>
<evidence type="ECO:0000313" key="14">
    <source>
        <dbReference type="Proteomes" id="UP001642360"/>
    </source>
</evidence>
<gene>
    <name evidence="13" type="ORF">ILEXP_LOCUS5338</name>
</gene>
<feature type="coiled-coil region" evidence="10">
    <location>
        <begin position="256"/>
        <end position="311"/>
    </location>
</feature>
<feature type="compositionally biased region" description="Basic and acidic residues" evidence="11">
    <location>
        <begin position="457"/>
        <end position="486"/>
    </location>
</feature>
<keyword evidence="3" id="KW-1003">Cell membrane</keyword>
<comment type="similarity">
    <text evidence="9">Belongs to the plant Proton pump-interactor protein family.</text>
</comment>
<keyword evidence="14" id="KW-1185">Reference proteome</keyword>
<evidence type="ECO:0000256" key="5">
    <source>
        <dbReference type="ARBA" id="ARBA00022824"/>
    </source>
</evidence>
<dbReference type="EMBL" id="CAUOFW020000870">
    <property type="protein sequence ID" value="CAK9138237.1"/>
    <property type="molecule type" value="Genomic_DNA"/>
</dbReference>
<keyword evidence="4 12" id="KW-0812">Transmembrane</keyword>
<dbReference type="InterPro" id="IPR055282">
    <property type="entry name" value="PPI1-4"/>
</dbReference>
<proteinExistence type="inferred from homology"/>
<keyword evidence="8 12" id="KW-0472">Membrane</keyword>
<evidence type="ECO:0000256" key="10">
    <source>
        <dbReference type="SAM" id="Coils"/>
    </source>
</evidence>
<evidence type="ECO:0000256" key="1">
    <source>
        <dbReference type="ARBA" id="ARBA00004162"/>
    </source>
</evidence>
<feature type="compositionally biased region" description="Polar residues" evidence="11">
    <location>
        <begin position="447"/>
        <end position="456"/>
    </location>
</feature>
<feature type="compositionally biased region" description="Basic and acidic residues" evidence="11">
    <location>
        <begin position="381"/>
        <end position="392"/>
    </location>
</feature>
<evidence type="ECO:0000256" key="12">
    <source>
        <dbReference type="SAM" id="Phobius"/>
    </source>
</evidence>
<dbReference type="GO" id="GO:0005886">
    <property type="term" value="C:plasma membrane"/>
    <property type="evidence" value="ECO:0007669"/>
    <property type="project" value="UniProtKB-SubCell"/>
</dbReference>
<comment type="caution">
    <text evidence="13">The sequence shown here is derived from an EMBL/GenBank/DDBJ whole genome shotgun (WGS) entry which is preliminary data.</text>
</comment>
<keyword evidence="7 10" id="KW-0175">Coiled coil</keyword>
<protein>
    <recommendedName>
        <fullName evidence="15">Proton pump-interactor 1</fullName>
    </recommendedName>
</protein>
<evidence type="ECO:0000256" key="4">
    <source>
        <dbReference type="ARBA" id="ARBA00022692"/>
    </source>
</evidence>
<evidence type="ECO:0000256" key="11">
    <source>
        <dbReference type="SAM" id="MobiDB-lite"/>
    </source>
</evidence>
<evidence type="ECO:0000256" key="3">
    <source>
        <dbReference type="ARBA" id="ARBA00022475"/>
    </source>
</evidence>
<dbReference type="PANTHER" id="PTHR32219">
    <property type="entry name" value="RNA-BINDING PROTEIN YLMH-RELATED"/>
    <property type="match status" value="1"/>
</dbReference>
<evidence type="ECO:0000256" key="9">
    <source>
        <dbReference type="ARBA" id="ARBA00038080"/>
    </source>
</evidence>
<feature type="region of interest" description="Disordered" evidence="11">
    <location>
        <begin position="520"/>
        <end position="594"/>
    </location>
</feature>
<comment type="subcellular location">
    <subcellularLocation>
        <location evidence="1">Cell membrane</location>
        <topology evidence="1">Single-pass membrane protein</topology>
    </subcellularLocation>
    <subcellularLocation>
        <location evidence="2">Endoplasmic reticulum membrane</location>
        <topology evidence="2">Single-pass membrane protein</topology>
    </subcellularLocation>
</comment>
<feature type="compositionally biased region" description="Basic and acidic residues" evidence="11">
    <location>
        <begin position="580"/>
        <end position="589"/>
    </location>
</feature>
<sequence length="637" mass="72577">MGVEVVKSEVAHVSVEDGSEENTALLHEKEIGKMSQGVLNEPIKFGSHGMEEPVKGDANNVPEANFPKDAVDEWPAPKRIHSFYLVKYRSYDDQKLKSRLDQADKELQKKNQARYQITEKLRAKRADRAQVIAQLKSLGVENKQFRMIMDEKRKEMEPLQQALGKLRGNNNVGRERGVSVCSSEEELDDLIKSWQYRIQHESIPLNEEKQILREIKQLEGTREKVIANAAMRAKIQDSLGEKEAIQDQVKLIGVDLDGVRKDHQVIKAKVKQLEEEKETIEKEINSLEEELKIVTQKRDQTFENIQELRKQREEGNTSFYQNRSLLIKARELAAKKDIEAVNNLSDTEVETFMSHWNSSNGHRNDYEKRILQSLDMRLLSRDGRMRNPDEKPLMLPEAPSSSETETLAKTKAKPLKEDSISPPQHTTPPIQKAQKEKNSKHQKDANNKPTESTLKQNDSEDKEGVPGIEKLQKDPPSKNNEIDEAKLKEMKREEEMAKAKQALERKKKLAEKAAAKAAIKAQKEAEKKLKEIDREKRAKKKAGASAPPADSEEPTEAAVEAAEPEKADENIEPRTPVPSKIKDRKDNTVRYRGRTKGPDSLPKVIIKRKKATNYWLWAAPAAVIVMILLAIGYKYLL</sequence>
<dbReference type="AlphaFoldDB" id="A0ABC8R870"/>
<evidence type="ECO:0000256" key="2">
    <source>
        <dbReference type="ARBA" id="ARBA00004389"/>
    </source>
</evidence>
<evidence type="ECO:0008006" key="15">
    <source>
        <dbReference type="Google" id="ProtNLM"/>
    </source>
</evidence>